<dbReference type="Proteomes" id="UP001341840">
    <property type="component" value="Unassembled WGS sequence"/>
</dbReference>
<accession>A0ABU6RR51</accession>
<organism evidence="1 2">
    <name type="scientific">Stylosanthes scabra</name>
    <dbReference type="NCBI Taxonomy" id="79078"/>
    <lineage>
        <taxon>Eukaryota</taxon>
        <taxon>Viridiplantae</taxon>
        <taxon>Streptophyta</taxon>
        <taxon>Embryophyta</taxon>
        <taxon>Tracheophyta</taxon>
        <taxon>Spermatophyta</taxon>
        <taxon>Magnoliopsida</taxon>
        <taxon>eudicotyledons</taxon>
        <taxon>Gunneridae</taxon>
        <taxon>Pentapetalae</taxon>
        <taxon>rosids</taxon>
        <taxon>fabids</taxon>
        <taxon>Fabales</taxon>
        <taxon>Fabaceae</taxon>
        <taxon>Papilionoideae</taxon>
        <taxon>50 kb inversion clade</taxon>
        <taxon>dalbergioids sensu lato</taxon>
        <taxon>Dalbergieae</taxon>
        <taxon>Pterocarpus clade</taxon>
        <taxon>Stylosanthes</taxon>
    </lineage>
</organism>
<keyword evidence="2" id="KW-1185">Reference proteome</keyword>
<name>A0ABU6RR51_9FABA</name>
<comment type="caution">
    <text evidence="1">The sequence shown here is derived from an EMBL/GenBank/DDBJ whole genome shotgun (WGS) entry which is preliminary data.</text>
</comment>
<dbReference type="EMBL" id="JASCZI010031269">
    <property type="protein sequence ID" value="MED6126389.1"/>
    <property type="molecule type" value="Genomic_DNA"/>
</dbReference>
<sequence length="147" mass="16884">MRLVAGWRRWSGAASGRAGSCCLLRIFFDRCLLWCIRWSSFGVFFNLFWLRVTTMWNDFLFLSFLKEGTTDGGDILWDRLRKERALTFEVPSPALFGIGQFLGGWCSKSFHDSQQSDKCIGSSSNPQEWVIVPNEERGLTNTFLPIL</sequence>
<evidence type="ECO:0000313" key="1">
    <source>
        <dbReference type="EMBL" id="MED6126389.1"/>
    </source>
</evidence>
<protein>
    <submittedName>
        <fullName evidence="1">Uncharacterized protein</fullName>
    </submittedName>
</protein>
<reference evidence="1 2" key="1">
    <citation type="journal article" date="2023" name="Plants (Basel)">
        <title>Bridging the Gap: Combining Genomics and Transcriptomics Approaches to Understand Stylosanthes scabra, an Orphan Legume from the Brazilian Caatinga.</title>
        <authorList>
            <person name="Ferreira-Neto J.R.C."/>
            <person name="da Silva M.D."/>
            <person name="Binneck E."/>
            <person name="de Melo N.F."/>
            <person name="da Silva R.H."/>
            <person name="de Melo A.L.T.M."/>
            <person name="Pandolfi V."/>
            <person name="Bustamante F.O."/>
            <person name="Brasileiro-Vidal A.C."/>
            <person name="Benko-Iseppon A.M."/>
        </authorList>
    </citation>
    <scope>NUCLEOTIDE SEQUENCE [LARGE SCALE GENOMIC DNA]</scope>
    <source>
        <tissue evidence="1">Leaves</tissue>
    </source>
</reference>
<gene>
    <name evidence="1" type="ORF">PIB30_077905</name>
</gene>
<evidence type="ECO:0000313" key="2">
    <source>
        <dbReference type="Proteomes" id="UP001341840"/>
    </source>
</evidence>
<proteinExistence type="predicted"/>